<dbReference type="SUPFAM" id="SSF46785">
    <property type="entry name" value="Winged helix' DNA-binding domain"/>
    <property type="match status" value="1"/>
</dbReference>
<dbReference type="InterPro" id="IPR012318">
    <property type="entry name" value="HTH_CRP"/>
</dbReference>
<dbReference type="PANTHER" id="PTHR24567:SF74">
    <property type="entry name" value="HTH-TYPE TRANSCRIPTIONAL REGULATOR ARCR"/>
    <property type="match status" value="1"/>
</dbReference>
<dbReference type="InterPro" id="IPR000595">
    <property type="entry name" value="cNMP-bd_dom"/>
</dbReference>
<proteinExistence type="predicted"/>
<dbReference type="RefSeq" id="WP_339574810.1">
    <property type="nucleotide sequence ID" value="NZ_JBBIAA010000008.1"/>
</dbReference>
<keyword evidence="7" id="KW-1185">Reference proteome</keyword>
<dbReference type="InterPro" id="IPR036388">
    <property type="entry name" value="WH-like_DNA-bd_sf"/>
</dbReference>
<dbReference type="EMBL" id="JBBIAA010000008">
    <property type="protein sequence ID" value="MEJ5945425.1"/>
    <property type="molecule type" value="Genomic_DNA"/>
</dbReference>
<keyword evidence="1" id="KW-0805">Transcription regulation</keyword>
<dbReference type="PROSITE" id="PS51063">
    <property type="entry name" value="HTH_CRP_2"/>
    <property type="match status" value="1"/>
</dbReference>
<dbReference type="Gene3D" id="2.60.120.10">
    <property type="entry name" value="Jelly Rolls"/>
    <property type="match status" value="1"/>
</dbReference>
<dbReference type="InterPro" id="IPR014710">
    <property type="entry name" value="RmlC-like_jellyroll"/>
</dbReference>
<feature type="domain" description="HTH crp-type" evidence="5">
    <location>
        <begin position="144"/>
        <end position="229"/>
    </location>
</feature>
<accession>A0ABU8RK28</accession>
<evidence type="ECO:0000313" key="7">
    <source>
        <dbReference type="Proteomes" id="UP001387100"/>
    </source>
</evidence>
<dbReference type="SUPFAM" id="SSF51206">
    <property type="entry name" value="cAMP-binding domain-like"/>
    <property type="match status" value="1"/>
</dbReference>
<dbReference type="PANTHER" id="PTHR24567">
    <property type="entry name" value="CRP FAMILY TRANSCRIPTIONAL REGULATORY PROTEIN"/>
    <property type="match status" value="1"/>
</dbReference>
<dbReference type="SMART" id="SM00419">
    <property type="entry name" value="HTH_CRP"/>
    <property type="match status" value="1"/>
</dbReference>
<evidence type="ECO:0000256" key="1">
    <source>
        <dbReference type="ARBA" id="ARBA00023015"/>
    </source>
</evidence>
<dbReference type="InterPro" id="IPR036390">
    <property type="entry name" value="WH_DNA-bd_sf"/>
</dbReference>
<dbReference type="Pfam" id="PF13545">
    <property type="entry name" value="HTH_Crp_2"/>
    <property type="match status" value="1"/>
</dbReference>
<evidence type="ECO:0000259" key="5">
    <source>
        <dbReference type="PROSITE" id="PS51063"/>
    </source>
</evidence>
<keyword evidence="2" id="KW-0238">DNA-binding</keyword>
<dbReference type="Gene3D" id="1.10.10.10">
    <property type="entry name" value="Winged helix-like DNA-binding domain superfamily/Winged helix DNA-binding domain"/>
    <property type="match status" value="1"/>
</dbReference>
<sequence length="236" mass="25096">MDPVVRDAPLLRGVGDAAAEALMASMTPVDLARGDVLFSEGDAGDRLYVVVAGTVKLGRRAPDGRENLLAVLGPSEMLGELSLFDPGPRTATATAVTRVALAGLGPDDLERWLDGRPEVARHLLRALARRLRRTNDSVTDLVFTDVPGRVAKMLLDLADRFGHPAAGASPDGSAAGDDGVRQVPHGLTQEELAQLVGASRETVNKALADFTARGWIRLESRGVVLLDAERLARRAR</sequence>
<dbReference type="Pfam" id="PF00027">
    <property type="entry name" value="cNMP_binding"/>
    <property type="match status" value="1"/>
</dbReference>
<dbReference type="InterPro" id="IPR018490">
    <property type="entry name" value="cNMP-bd_dom_sf"/>
</dbReference>
<gene>
    <name evidence="6" type="ORF">WDZ17_08975</name>
</gene>
<dbReference type="CDD" id="cd00038">
    <property type="entry name" value="CAP_ED"/>
    <property type="match status" value="1"/>
</dbReference>
<protein>
    <submittedName>
        <fullName evidence="6">Crp/Fnr family transcriptional regulator</fullName>
    </submittedName>
</protein>
<dbReference type="SMART" id="SM00100">
    <property type="entry name" value="cNMP"/>
    <property type="match status" value="1"/>
</dbReference>
<dbReference type="PROSITE" id="PS50042">
    <property type="entry name" value="CNMP_BINDING_3"/>
    <property type="match status" value="1"/>
</dbReference>
<feature type="domain" description="Cyclic nucleotide-binding" evidence="4">
    <location>
        <begin position="10"/>
        <end position="130"/>
    </location>
</feature>
<evidence type="ECO:0000259" key="4">
    <source>
        <dbReference type="PROSITE" id="PS50042"/>
    </source>
</evidence>
<keyword evidence="3" id="KW-0804">Transcription</keyword>
<reference evidence="6 7" key="1">
    <citation type="journal article" date="2017" name="Int. J. Syst. Evol. Microbiol.">
        <title>Pseudokineococcus basanitobsidens sp. nov., isolated from volcanic rock.</title>
        <authorList>
            <person name="Lee D.W."/>
            <person name="Park M.Y."/>
            <person name="Kim J.J."/>
            <person name="Kim B.S."/>
        </authorList>
    </citation>
    <scope>NUCLEOTIDE SEQUENCE [LARGE SCALE GENOMIC DNA]</scope>
    <source>
        <strain evidence="6 7">DSM 103726</strain>
    </source>
</reference>
<dbReference type="InterPro" id="IPR050397">
    <property type="entry name" value="Env_Response_Regulators"/>
</dbReference>
<dbReference type="Proteomes" id="UP001387100">
    <property type="component" value="Unassembled WGS sequence"/>
</dbReference>
<evidence type="ECO:0000256" key="3">
    <source>
        <dbReference type="ARBA" id="ARBA00023163"/>
    </source>
</evidence>
<dbReference type="InterPro" id="IPR018488">
    <property type="entry name" value="cNMP-bd_CS"/>
</dbReference>
<organism evidence="6 7">
    <name type="scientific">Pseudokineococcus basanitobsidens</name>
    <dbReference type="NCBI Taxonomy" id="1926649"/>
    <lineage>
        <taxon>Bacteria</taxon>
        <taxon>Bacillati</taxon>
        <taxon>Actinomycetota</taxon>
        <taxon>Actinomycetes</taxon>
        <taxon>Kineosporiales</taxon>
        <taxon>Kineosporiaceae</taxon>
        <taxon>Pseudokineococcus</taxon>
    </lineage>
</organism>
<name>A0ABU8RK28_9ACTN</name>
<comment type="caution">
    <text evidence="6">The sequence shown here is derived from an EMBL/GenBank/DDBJ whole genome shotgun (WGS) entry which is preliminary data.</text>
</comment>
<dbReference type="PROSITE" id="PS00889">
    <property type="entry name" value="CNMP_BINDING_2"/>
    <property type="match status" value="1"/>
</dbReference>
<evidence type="ECO:0000313" key="6">
    <source>
        <dbReference type="EMBL" id="MEJ5945425.1"/>
    </source>
</evidence>
<evidence type="ECO:0000256" key="2">
    <source>
        <dbReference type="ARBA" id="ARBA00023125"/>
    </source>
</evidence>